<dbReference type="AlphaFoldDB" id="A0ABD1XVY1"/>
<dbReference type="InterPro" id="IPR057734">
    <property type="entry name" value="UBE2O-like_SH3-C"/>
</dbReference>
<dbReference type="PANTHER" id="PTHR46116">
    <property type="entry name" value="(E3-INDEPENDENT) E2 UBIQUITIN-CONJUGATING ENZYME"/>
    <property type="match status" value="1"/>
</dbReference>
<organism evidence="8 9">
    <name type="scientific">Riccia fluitans</name>
    <dbReference type="NCBI Taxonomy" id="41844"/>
    <lineage>
        <taxon>Eukaryota</taxon>
        <taxon>Viridiplantae</taxon>
        <taxon>Streptophyta</taxon>
        <taxon>Embryophyta</taxon>
        <taxon>Marchantiophyta</taxon>
        <taxon>Marchantiopsida</taxon>
        <taxon>Marchantiidae</taxon>
        <taxon>Marchantiales</taxon>
        <taxon>Ricciaceae</taxon>
        <taxon>Riccia</taxon>
    </lineage>
</organism>
<feature type="region of interest" description="Disordered" evidence="6">
    <location>
        <begin position="307"/>
        <end position="361"/>
    </location>
</feature>
<feature type="region of interest" description="Disordered" evidence="6">
    <location>
        <begin position="46"/>
        <end position="71"/>
    </location>
</feature>
<keyword evidence="2" id="KW-0808">Transferase</keyword>
<keyword evidence="5" id="KW-0067">ATP-binding</keyword>
<feature type="compositionally biased region" description="Basic and acidic residues" evidence="6">
    <location>
        <begin position="637"/>
        <end position="654"/>
    </location>
</feature>
<evidence type="ECO:0000259" key="7">
    <source>
        <dbReference type="PROSITE" id="PS50127"/>
    </source>
</evidence>
<dbReference type="Pfam" id="PF23043">
    <property type="entry name" value="SH3-B_UBE2O"/>
    <property type="match status" value="1"/>
</dbReference>
<dbReference type="PANTHER" id="PTHR46116:SF15">
    <property type="entry name" value="(E3-INDEPENDENT) E2 UBIQUITIN-CONJUGATING ENZYME"/>
    <property type="match status" value="1"/>
</dbReference>
<dbReference type="Proteomes" id="UP001605036">
    <property type="component" value="Unassembled WGS sequence"/>
</dbReference>
<feature type="compositionally biased region" description="Polar residues" evidence="6">
    <location>
        <begin position="719"/>
        <end position="731"/>
    </location>
</feature>
<dbReference type="Gene3D" id="3.10.110.10">
    <property type="entry name" value="Ubiquitin Conjugating Enzyme"/>
    <property type="match status" value="1"/>
</dbReference>
<feature type="compositionally biased region" description="Basic residues" evidence="6">
    <location>
        <begin position="343"/>
        <end position="361"/>
    </location>
</feature>
<evidence type="ECO:0000313" key="8">
    <source>
        <dbReference type="EMBL" id="KAL2612071.1"/>
    </source>
</evidence>
<feature type="compositionally biased region" description="Polar residues" evidence="6">
    <location>
        <begin position="826"/>
        <end position="837"/>
    </location>
</feature>
<feature type="region of interest" description="Disordered" evidence="6">
    <location>
        <begin position="494"/>
        <end position="548"/>
    </location>
</feature>
<dbReference type="SUPFAM" id="SSF54495">
    <property type="entry name" value="UBC-like"/>
    <property type="match status" value="1"/>
</dbReference>
<feature type="compositionally biased region" description="Acidic residues" evidence="6">
    <location>
        <begin position="52"/>
        <end position="71"/>
    </location>
</feature>
<name>A0ABD1XVY1_9MARC</name>
<keyword evidence="4" id="KW-0833">Ubl conjugation pathway</keyword>
<dbReference type="FunFam" id="3.10.110.10:FF:000028">
    <property type="entry name" value="Probable ubiquitin-conjugating enzyme E2 23"/>
    <property type="match status" value="1"/>
</dbReference>
<dbReference type="Pfam" id="PF23046">
    <property type="entry name" value="tSH3-B_UBE2O"/>
    <property type="match status" value="1"/>
</dbReference>
<feature type="compositionally biased region" description="Basic and acidic residues" evidence="6">
    <location>
        <begin position="672"/>
        <end position="684"/>
    </location>
</feature>
<dbReference type="CDD" id="cd23837">
    <property type="entry name" value="UBCc_UBE2O"/>
    <property type="match status" value="1"/>
</dbReference>
<evidence type="ECO:0000256" key="5">
    <source>
        <dbReference type="ARBA" id="ARBA00022840"/>
    </source>
</evidence>
<dbReference type="InterPro" id="IPR057733">
    <property type="entry name" value="UBE2O-like_SH3-B"/>
</dbReference>
<comment type="caution">
    <text evidence="8">The sequence shown here is derived from an EMBL/GenBank/DDBJ whole genome shotgun (WGS) entry which is preliminary data.</text>
</comment>
<dbReference type="Pfam" id="PF00179">
    <property type="entry name" value="UQ_con"/>
    <property type="match status" value="1"/>
</dbReference>
<dbReference type="GO" id="GO:0005524">
    <property type="term" value="F:ATP binding"/>
    <property type="evidence" value="ECO:0007669"/>
    <property type="project" value="UniProtKB-KW"/>
</dbReference>
<feature type="compositionally biased region" description="Acidic residues" evidence="6">
    <location>
        <begin position="739"/>
        <end position="748"/>
    </location>
</feature>
<proteinExistence type="predicted"/>
<dbReference type="InterPro" id="IPR057735">
    <property type="entry name" value="UBE2O-like_tSH3-B"/>
</dbReference>
<evidence type="ECO:0000313" key="9">
    <source>
        <dbReference type="Proteomes" id="UP001605036"/>
    </source>
</evidence>
<feature type="compositionally biased region" description="Acidic residues" evidence="6">
    <location>
        <begin position="623"/>
        <end position="636"/>
    </location>
</feature>
<evidence type="ECO:0000256" key="2">
    <source>
        <dbReference type="ARBA" id="ARBA00022679"/>
    </source>
</evidence>
<dbReference type="InterPro" id="IPR016135">
    <property type="entry name" value="UBQ-conjugating_enzyme/RWD"/>
</dbReference>
<dbReference type="PROSITE" id="PS50127">
    <property type="entry name" value="UBC_2"/>
    <property type="match status" value="1"/>
</dbReference>
<evidence type="ECO:0000256" key="1">
    <source>
        <dbReference type="ARBA" id="ARBA00012486"/>
    </source>
</evidence>
<dbReference type="GO" id="GO:0061631">
    <property type="term" value="F:ubiquitin conjugating enzyme activity"/>
    <property type="evidence" value="ECO:0007669"/>
    <property type="project" value="UniProtKB-EC"/>
</dbReference>
<evidence type="ECO:0000256" key="3">
    <source>
        <dbReference type="ARBA" id="ARBA00022741"/>
    </source>
</evidence>
<feature type="compositionally biased region" description="Low complexity" evidence="6">
    <location>
        <begin position="794"/>
        <end position="803"/>
    </location>
</feature>
<dbReference type="InterPro" id="IPR000608">
    <property type="entry name" value="UBC"/>
</dbReference>
<sequence length="1132" mass="125249">MEKLVDRGGVERGRAIMEGRSVGEVQLFREDVVQRVSQPSFIGVVAKVGGDSDSEDSSESDEEAEEEEDEEVEIGCARVCWINADETTEKVGDIQVLDRAFLHGDIVARADDPLGQTGTVVDVEMKVDLEYPNGEIIKDVNSRRLRRVRAFALGDYVIHDSWIGRVDEVVDNVTVMFDDGAKCKVHRADPIRLIPDSESLIDDSGCPYYPGQKVRSSSSSVFKHSKWLKGSWNVLRSEGTVIDVEVGSVLVYWIAAGNALSNSQSSAVPNEEMDAKNLLPILHFSHTNWQLGDRSLPPVEMRSKLVEPSADGVHSDGEAESSLENNAETVESLESCKDTSGTQRRKSKQRRPLKRDKKLQRKEKAVEHAVLVVNTRTTVDIVWQDGTISRGLEACSLIPVDHLGDNDFWPEQYVVERGADGEGLDTEVRRVGIVKKVDAKERTAVVRWFRFVQSPEEPREFESEEVVSVYELVEHQDYSYCLGDVVIRLTPAPVSADETPSADESDAAVSSGLEDTSEVDAEEKGGDISNVSSVKPQKASEKSKVRPRKSVNQDLSWVGVITGLKDGDIEVAWANGMVSKVGPQAILVVNRDLEDDASSAHTSDLEEAEEDVDDAASWETVLSDEELTQTEQEDEPGLDREGSSREDQVAKTVDESNEDVVQLLSNTSGRDTLPRDHGREEGHPQKYGGPFKLPLVAIGAISRFATGWWGQRGSKKGSDSMSGTRASSSQSRVKHGLEEILDEDEDKSDDNREQTPQSPKRRVVKRVAPCKMDALRMLNDAVPNSVDRDDNELDTTARTTATDLDSEDRDSSAFADSSATLEEASTRTITDTSQTVDESAGADKFSETPYNTETIKHFDIVKDPADHHYIGETGLPTNNRKWVKKIQQEWSILEKDLPNTIYARVYEERMDLMRAVIVGIAGTPYHDGLFVFDIYLPPEYPSVPPVVHYHSGGLRLNPNLYENGKVCLSLLNTWTGKGSEIWHPSTSSILQLLLSIQGLVLNAKPYFNEAGYDRQVGTGEGEKNSVVYNENSFLLSCKSMLYLLRRPPKHLEELIGQHFRQRGSRVIQACKAYLAGAEVGSLKESDLDHVPEMCFEDKSSAGFKLMLKKLVPKLTAALVEIGATIDDPPDAS</sequence>
<keyword evidence="9" id="KW-1185">Reference proteome</keyword>
<dbReference type="Pfam" id="PF23044">
    <property type="entry name" value="SH3-C_UBE2O"/>
    <property type="match status" value="1"/>
</dbReference>
<dbReference type="SMART" id="SM00212">
    <property type="entry name" value="UBCc"/>
    <property type="match status" value="1"/>
</dbReference>
<keyword evidence="3" id="KW-0547">Nucleotide-binding</keyword>
<feature type="region of interest" description="Disordered" evidence="6">
    <location>
        <begin position="709"/>
        <end position="848"/>
    </location>
</feature>
<evidence type="ECO:0000256" key="4">
    <source>
        <dbReference type="ARBA" id="ARBA00022786"/>
    </source>
</evidence>
<reference evidence="8 9" key="1">
    <citation type="submission" date="2024-09" db="EMBL/GenBank/DDBJ databases">
        <title>Chromosome-scale assembly of Riccia fluitans.</title>
        <authorList>
            <person name="Paukszto L."/>
            <person name="Sawicki J."/>
            <person name="Karawczyk K."/>
            <person name="Piernik-Szablinska J."/>
            <person name="Szczecinska M."/>
            <person name="Mazdziarz M."/>
        </authorList>
    </citation>
    <scope>NUCLEOTIDE SEQUENCE [LARGE SCALE GENOMIC DNA]</scope>
    <source>
        <strain evidence="8">Rf_01</strain>
        <tissue evidence="8">Aerial parts of the thallus</tissue>
    </source>
</reference>
<feature type="domain" description="UBC core" evidence="7">
    <location>
        <begin position="881"/>
        <end position="1041"/>
    </location>
</feature>
<accession>A0ABD1XVY1</accession>
<dbReference type="EMBL" id="JBHFFA010000007">
    <property type="protein sequence ID" value="KAL2612071.1"/>
    <property type="molecule type" value="Genomic_DNA"/>
</dbReference>
<evidence type="ECO:0000256" key="6">
    <source>
        <dbReference type="SAM" id="MobiDB-lite"/>
    </source>
</evidence>
<gene>
    <name evidence="8" type="ORF">R1flu_023763</name>
</gene>
<dbReference type="EC" id="2.3.2.23" evidence="1"/>
<feature type="region of interest" description="Disordered" evidence="6">
    <location>
        <begin position="623"/>
        <end position="690"/>
    </location>
</feature>
<protein>
    <recommendedName>
        <fullName evidence="1">E2 ubiquitin-conjugating enzyme</fullName>
        <ecNumber evidence="1">2.3.2.23</ecNumber>
    </recommendedName>
</protein>